<evidence type="ECO:0000313" key="3">
    <source>
        <dbReference type="Proteomes" id="UP000784294"/>
    </source>
</evidence>
<protein>
    <submittedName>
        <fullName evidence="2">Uncharacterized protein</fullName>
    </submittedName>
</protein>
<name>A0A3S5CMT1_9PLAT</name>
<dbReference type="EMBL" id="CAAALY010246222">
    <property type="protein sequence ID" value="VEL33688.1"/>
    <property type="molecule type" value="Genomic_DNA"/>
</dbReference>
<keyword evidence="1" id="KW-0812">Transmembrane</keyword>
<dbReference type="AlphaFoldDB" id="A0A3S5CMT1"/>
<reference evidence="2" key="1">
    <citation type="submission" date="2018-11" db="EMBL/GenBank/DDBJ databases">
        <authorList>
            <consortium name="Pathogen Informatics"/>
        </authorList>
    </citation>
    <scope>NUCLEOTIDE SEQUENCE</scope>
</reference>
<gene>
    <name evidence="2" type="ORF">PXEA_LOCUS27128</name>
</gene>
<evidence type="ECO:0000256" key="1">
    <source>
        <dbReference type="SAM" id="Phobius"/>
    </source>
</evidence>
<feature type="transmembrane region" description="Helical" evidence="1">
    <location>
        <begin position="12"/>
        <end position="32"/>
    </location>
</feature>
<dbReference type="Proteomes" id="UP000784294">
    <property type="component" value="Unassembled WGS sequence"/>
</dbReference>
<proteinExistence type="predicted"/>
<organism evidence="2 3">
    <name type="scientific">Protopolystoma xenopodis</name>
    <dbReference type="NCBI Taxonomy" id="117903"/>
    <lineage>
        <taxon>Eukaryota</taxon>
        <taxon>Metazoa</taxon>
        <taxon>Spiralia</taxon>
        <taxon>Lophotrochozoa</taxon>
        <taxon>Platyhelminthes</taxon>
        <taxon>Monogenea</taxon>
        <taxon>Polyopisthocotylea</taxon>
        <taxon>Polystomatidea</taxon>
        <taxon>Polystomatidae</taxon>
        <taxon>Protopolystoma</taxon>
    </lineage>
</organism>
<keyword evidence="1" id="KW-1133">Transmembrane helix</keyword>
<evidence type="ECO:0000313" key="2">
    <source>
        <dbReference type="EMBL" id="VEL33688.1"/>
    </source>
</evidence>
<keyword evidence="3" id="KW-1185">Reference proteome</keyword>
<keyword evidence="1" id="KW-0472">Membrane</keyword>
<comment type="caution">
    <text evidence="2">The sequence shown here is derived from an EMBL/GenBank/DDBJ whole genome shotgun (WGS) entry which is preliminary data.</text>
</comment>
<sequence length="74" mass="8060">MFVGIPNVHTSTTLGIIFFFPVVAIFSFSPTLSSTPQSSLPSQFTSSNFVLEYNFPVLLCQQEDSFRPPAAGQA</sequence>
<accession>A0A3S5CMT1</accession>